<dbReference type="PROSITE" id="PS51257">
    <property type="entry name" value="PROKAR_LIPOPROTEIN"/>
    <property type="match status" value="1"/>
</dbReference>
<evidence type="ECO:0000256" key="1">
    <source>
        <dbReference type="ARBA" id="ARBA00023172"/>
    </source>
</evidence>
<dbReference type="EMBL" id="CALNXJ010000063">
    <property type="protein sequence ID" value="CAH3157213.1"/>
    <property type="molecule type" value="Genomic_DNA"/>
</dbReference>
<evidence type="ECO:0000313" key="2">
    <source>
        <dbReference type="EMBL" id="CAH3157213.1"/>
    </source>
</evidence>
<dbReference type="InterPro" id="IPR011010">
    <property type="entry name" value="DNA_brk_join_enz"/>
</dbReference>
<evidence type="ECO:0000313" key="3">
    <source>
        <dbReference type="Proteomes" id="UP001159428"/>
    </source>
</evidence>
<dbReference type="PANTHER" id="PTHR34605">
    <property type="entry name" value="PHAGE_INTEGRASE DOMAIN-CONTAINING PROTEIN"/>
    <property type="match status" value="1"/>
</dbReference>
<dbReference type="Proteomes" id="UP001159428">
    <property type="component" value="Unassembled WGS sequence"/>
</dbReference>
<keyword evidence="3" id="KW-1185">Reference proteome</keyword>
<reference evidence="2 3" key="1">
    <citation type="submission" date="2022-05" db="EMBL/GenBank/DDBJ databases">
        <authorList>
            <consortium name="Genoscope - CEA"/>
            <person name="William W."/>
        </authorList>
    </citation>
    <scope>NUCLEOTIDE SEQUENCE [LARGE SCALE GENOMIC DNA]</scope>
</reference>
<protein>
    <recommendedName>
        <fullName evidence="4">Tyr recombinase domain-containing protein</fullName>
    </recommendedName>
</protein>
<feature type="non-terminal residue" evidence="2">
    <location>
        <position position="107"/>
    </location>
</feature>
<comment type="caution">
    <text evidence="2">The sequence shown here is derived from an EMBL/GenBank/DDBJ whole genome shotgun (WGS) entry which is preliminary data.</text>
</comment>
<keyword evidence="1" id="KW-0233">DNA recombination</keyword>
<dbReference type="InterPro" id="IPR052925">
    <property type="entry name" value="Phage_Integrase-like_Recomb"/>
</dbReference>
<gene>
    <name evidence="2" type="ORF">PMEA_00029918</name>
</gene>
<dbReference type="SUPFAM" id="SSF56349">
    <property type="entry name" value="DNA breaking-rejoining enzymes"/>
    <property type="match status" value="1"/>
</dbReference>
<organism evidence="2 3">
    <name type="scientific">Pocillopora meandrina</name>
    <dbReference type="NCBI Taxonomy" id="46732"/>
    <lineage>
        <taxon>Eukaryota</taxon>
        <taxon>Metazoa</taxon>
        <taxon>Cnidaria</taxon>
        <taxon>Anthozoa</taxon>
        <taxon>Hexacorallia</taxon>
        <taxon>Scleractinia</taxon>
        <taxon>Astrocoeniina</taxon>
        <taxon>Pocilloporidae</taxon>
        <taxon>Pocillopora</taxon>
    </lineage>
</organism>
<dbReference type="AlphaFoldDB" id="A0AAU9XTD8"/>
<dbReference type="Gene3D" id="1.10.443.10">
    <property type="entry name" value="Intergrase catalytic core"/>
    <property type="match status" value="1"/>
</dbReference>
<dbReference type="GO" id="GO:0015074">
    <property type="term" value="P:DNA integration"/>
    <property type="evidence" value="ECO:0007669"/>
    <property type="project" value="InterPro"/>
</dbReference>
<proteinExistence type="predicted"/>
<accession>A0AAU9XTD8</accession>
<sequence length="107" mass="11581">MTSSVKATKSFISQLSSSACPVVLLKRYLAMFKIPPDSKDFIFKPISKGKGSYKLVAPDKPISYSTTRGTFRRDLQSLGVEPSKFGLHSLRSGGATVEANNGVKPKV</sequence>
<dbReference type="GO" id="GO:0003677">
    <property type="term" value="F:DNA binding"/>
    <property type="evidence" value="ECO:0007669"/>
    <property type="project" value="InterPro"/>
</dbReference>
<dbReference type="InterPro" id="IPR013762">
    <property type="entry name" value="Integrase-like_cat_sf"/>
</dbReference>
<name>A0AAU9XTD8_9CNID</name>
<dbReference type="PANTHER" id="PTHR34605:SF4">
    <property type="entry name" value="DNA ADENINE METHYLTRANSFERASE"/>
    <property type="match status" value="1"/>
</dbReference>
<evidence type="ECO:0008006" key="4">
    <source>
        <dbReference type="Google" id="ProtNLM"/>
    </source>
</evidence>
<dbReference type="GO" id="GO:0006310">
    <property type="term" value="P:DNA recombination"/>
    <property type="evidence" value="ECO:0007669"/>
    <property type="project" value="UniProtKB-KW"/>
</dbReference>